<protein>
    <submittedName>
        <fullName evidence="1">Aldo/keto reductase</fullName>
    </submittedName>
</protein>
<organism evidence="1 2">
    <name type="scientific">Thermoproteus sp. AZ2</name>
    <dbReference type="NCBI Taxonomy" id="1609232"/>
    <lineage>
        <taxon>Archaea</taxon>
        <taxon>Thermoproteota</taxon>
        <taxon>Thermoprotei</taxon>
        <taxon>Thermoproteales</taxon>
        <taxon>Thermoproteaceae</taxon>
        <taxon>Thermoproteus</taxon>
    </lineage>
</organism>
<evidence type="ECO:0000313" key="1">
    <source>
        <dbReference type="EMBL" id="MFB6491464.1"/>
    </source>
</evidence>
<dbReference type="Proteomes" id="UP000033636">
    <property type="component" value="Unassembled WGS sequence"/>
</dbReference>
<reference evidence="1" key="1">
    <citation type="submission" date="2024-07" db="EMBL/GenBank/DDBJ databases">
        <title>Metagenome and Metagenome-Assembled Genomes of Archaea from a hot spring from the geothermal field of Los Azufres, Mexico.</title>
        <authorList>
            <person name="Marin-Paredes R."/>
            <person name="Martinez-Romero E."/>
            <person name="Servin-Garciduenas L.E."/>
        </authorList>
    </citation>
    <scope>NUCLEOTIDE SEQUENCE</scope>
</reference>
<evidence type="ECO:0000313" key="2">
    <source>
        <dbReference type="Proteomes" id="UP000033636"/>
    </source>
</evidence>
<dbReference type="EMBL" id="JZWT02000036">
    <property type="protein sequence ID" value="MFB6491464.1"/>
    <property type="molecule type" value="Genomic_DNA"/>
</dbReference>
<sequence>MRYRRLGRALVSEISFGAWVLGGMYGRIEGEEARRLVEKAVDLGINLFDAADVYGAGAAERALGSLLAGREVYVTTKVGYDFSGPRPVRRYDPAYVKRAIEASVERLGRRPLAILMHNPTAEDIEGGYAGFAALAKQYADLSGVALGPETDVLEQGLAALRAGAEALMFVFNALEQDPALELIERGAGRYLMARVPHATGALATRAAPITPGDHRSLRDPAWLKAAREVAEREIAPLAKELGLTLSQYALKYVLSYPIATVVVTATSPEELEEFAEASDGRPLPEDHLAKLREIYLSFKASLQRG</sequence>
<proteinExistence type="predicted"/>
<gene>
    <name evidence="1" type="ORF">TU35_009595</name>
</gene>
<name>A0ACC6V3Y1_9CREN</name>
<comment type="caution">
    <text evidence="1">The sequence shown here is derived from an EMBL/GenBank/DDBJ whole genome shotgun (WGS) entry which is preliminary data.</text>
</comment>
<accession>A0ACC6V3Y1</accession>